<feature type="compositionally biased region" description="Polar residues" evidence="2">
    <location>
        <begin position="54"/>
        <end position="82"/>
    </location>
</feature>
<dbReference type="GO" id="GO:0017128">
    <property type="term" value="F:phospholipid scramblase activity"/>
    <property type="evidence" value="ECO:0007669"/>
    <property type="project" value="InterPro"/>
</dbReference>
<sequence>MFLITGRIPRQVPGQVVQAIRTFSNSRPSLVRRPPNLFPKHEPVARRQPPSRPQPTGSNQPQEQGTGSHQPPENSRPENPSVSDALRENASSGDTASLLAPVRIPPDPAGVLQDTHPATSILAHSAIVVQRQLEMMNVMIGFEQANRYVLMDPEGRHVGYLAEQEHGMGGILKRQMFGTRRSFTAHVFDRGGREVLRFHRPFSWINSRIRVMDPLDPNDTAQCSSSTAIQDMDLTNAAPAQISPLPNDSTRIIGEAHQQWAPLRRKYNLFLLRASNSLASPSSPSNLSGAPATTELQKPPNPDAMTFVQFAHINEPFLSWSFTLAGTTAQDQLGTISRSFAGFAREIFTDTGVYALRMDAAASGAAAEPPPSESTALTQQARPQGMSLDMRAVMLATAVSIDFDYFSRHSGAGSGGFMPFFWPMGEAGGAAGETGAAGAAGGAAAGEAGAAGAGAAAGEAGAAGGGAMETAAGTAGNVARGGAAAGAGTIAGMDAMQRGRSGERGSAEVEEGQGQQGQGQQSELDSWKQEQRQAEQQHQEQWGQDDDDESGGDWFGGFFGDGDGDGDGW</sequence>
<feature type="region of interest" description="Disordered" evidence="2">
    <location>
        <begin position="498"/>
        <end position="569"/>
    </location>
</feature>
<reference evidence="3" key="1">
    <citation type="journal article" date="2020" name="Stud. Mycol.">
        <title>101 Dothideomycetes genomes: a test case for predicting lifestyles and emergence of pathogens.</title>
        <authorList>
            <person name="Haridas S."/>
            <person name="Albert R."/>
            <person name="Binder M."/>
            <person name="Bloem J."/>
            <person name="Labutti K."/>
            <person name="Salamov A."/>
            <person name="Andreopoulos B."/>
            <person name="Baker S."/>
            <person name="Barry K."/>
            <person name="Bills G."/>
            <person name="Bluhm B."/>
            <person name="Cannon C."/>
            <person name="Castanera R."/>
            <person name="Culley D."/>
            <person name="Daum C."/>
            <person name="Ezra D."/>
            <person name="Gonzalez J."/>
            <person name="Henrissat B."/>
            <person name="Kuo A."/>
            <person name="Liang C."/>
            <person name="Lipzen A."/>
            <person name="Lutzoni F."/>
            <person name="Magnuson J."/>
            <person name="Mondo S."/>
            <person name="Nolan M."/>
            <person name="Ohm R."/>
            <person name="Pangilinan J."/>
            <person name="Park H.-J."/>
            <person name="Ramirez L."/>
            <person name="Alfaro M."/>
            <person name="Sun H."/>
            <person name="Tritt A."/>
            <person name="Yoshinaga Y."/>
            <person name="Zwiers L.-H."/>
            <person name="Turgeon B."/>
            <person name="Goodwin S."/>
            <person name="Spatafora J."/>
            <person name="Crous P."/>
            <person name="Grigoriev I."/>
        </authorList>
    </citation>
    <scope>NUCLEOTIDE SEQUENCE</scope>
    <source>
        <strain evidence="3">ATCC 16933</strain>
    </source>
</reference>
<dbReference type="PANTHER" id="PTHR23248">
    <property type="entry name" value="PHOSPHOLIPID SCRAMBLASE-RELATED"/>
    <property type="match status" value="1"/>
</dbReference>
<feature type="compositionally biased region" description="Low complexity" evidence="2">
    <location>
        <begin position="278"/>
        <end position="288"/>
    </location>
</feature>
<dbReference type="GO" id="GO:0005886">
    <property type="term" value="C:plasma membrane"/>
    <property type="evidence" value="ECO:0007669"/>
    <property type="project" value="TreeGrafter"/>
</dbReference>
<gene>
    <name evidence="3" type="ORF">BDY21DRAFT_386933</name>
</gene>
<proteinExistence type="inferred from homology"/>
<dbReference type="AlphaFoldDB" id="A0A6A6NUX3"/>
<dbReference type="InterPro" id="IPR005552">
    <property type="entry name" value="Scramblase"/>
</dbReference>
<dbReference type="EMBL" id="MU001686">
    <property type="protein sequence ID" value="KAF2455585.1"/>
    <property type="molecule type" value="Genomic_DNA"/>
</dbReference>
<name>A0A6A6NUX3_9PEZI</name>
<feature type="region of interest" description="Disordered" evidence="2">
    <location>
        <begin position="27"/>
        <end position="102"/>
    </location>
</feature>
<dbReference type="Proteomes" id="UP000799766">
    <property type="component" value="Unassembled WGS sequence"/>
</dbReference>
<accession>A0A6A6NUX3</accession>
<dbReference type="PANTHER" id="PTHR23248:SF9">
    <property type="entry name" value="PHOSPHOLIPID SCRAMBLASE"/>
    <property type="match status" value="1"/>
</dbReference>
<dbReference type="Pfam" id="PF03803">
    <property type="entry name" value="Scramblase"/>
    <property type="match status" value="2"/>
</dbReference>
<evidence type="ECO:0000256" key="1">
    <source>
        <dbReference type="ARBA" id="ARBA00005350"/>
    </source>
</evidence>
<organism evidence="3 4">
    <name type="scientific">Lineolata rhizophorae</name>
    <dbReference type="NCBI Taxonomy" id="578093"/>
    <lineage>
        <taxon>Eukaryota</taxon>
        <taxon>Fungi</taxon>
        <taxon>Dikarya</taxon>
        <taxon>Ascomycota</taxon>
        <taxon>Pezizomycotina</taxon>
        <taxon>Dothideomycetes</taxon>
        <taxon>Dothideomycetes incertae sedis</taxon>
        <taxon>Lineolatales</taxon>
        <taxon>Lineolataceae</taxon>
        <taxon>Lineolata</taxon>
    </lineage>
</organism>
<dbReference type="OrthoDB" id="191150at2759"/>
<evidence type="ECO:0000256" key="2">
    <source>
        <dbReference type="SAM" id="MobiDB-lite"/>
    </source>
</evidence>
<evidence type="ECO:0000313" key="4">
    <source>
        <dbReference type="Proteomes" id="UP000799766"/>
    </source>
</evidence>
<keyword evidence="4" id="KW-1185">Reference proteome</keyword>
<protein>
    <submittedName>
        <fullName evidence="3">Scramblase-domain-containing protein</fullName>
    </submittedName>
</protein>
<comment type="similarity">
    <text evidence="1">Belongs to the phospholipid scramblase family.</text>
</comment>
<feature type="region of interest" description="Disordered" evidence="2">
    <location>
        <begin position="278"/>
        <end position="303"/>
    </location>
</feature>
<evidence type="ECO:0000313" key="3">
    <source>
        <dbReference type="EMBL" id="KAF2455585.1"/>
    </source>
</evidence>
<feature type="compositionally biased region" description="Basic and acidic residues" evidence="2">
    <location>
        <begin position="525"/>
        <end position="538"/>
    </location>
</feature>